<comment type="subcellular location">
    <subcellularLocation>
        <location evidence="1">Cell membrane</location>
        <topology evidence="1">Multi-pass membrane protein</topology>
    </subcellularLocation>
</comment>
<reference evidence="8" key="1">
    <citation type="submission" date="2021-01" db="EMBL/GenBank/DDBJ databases">
        <authorList>
            <person name="Corre E."/>
            <person name="Pelletier E."/>
            <person name="Niang G."/>
            <person name="Scheremetjew M."/>
            <person name="Finn R."/>
            <person name="Kale V."/>
            <person name="Holt S."/>
            <person name="Cochrane G."/>
            <person name="Meng A."/>
            <person name="Brown T."/>
            <person name="Cohen L."/>
        </authorList>
    </citation>
    <scope>NUCLEOTIDE SEQUENCE</scope>
    <source>
        <strain evidence="8">308</strain>
    </source>
</reference>
<dbReference type="InterPro" id="IPR037185">
    <property type="entry name" value="EmrE-like"/>
</dbReference>
<gene>
    <name evidence="8" type="ORF">CHYS00102_LOCUS9973</name>
</gene>
<keyword evidence="3" id="KW-1003">Cell membrane</keyword>
<proteinExistence type="predicted"/>
<dbReference type="EMBL" id="HBFR01013690">
    <property type="protein sequence ID" value="CAD8882778.1"/>
    <property type="molecule type" value="Transcribed_RNA"/>
</dbReference>
<dbReference type="PANTHER" id="PTHR30561:SF1">
    <property type="entry name" value="MULTIDRUG TRANSPORTER EMRE"/>
    <property type="match status" value="1"/>
</dbReference>
<dbReference type="Gene3D" id="1.10.3730.20">
    <property type="match status" value="1"/>
</dbReference>
<keyword evidence="5 7" id="KW-1133">Transmembrane helix</keyword>
<dbReference type="InterPro" id="IPR045324">
    <property type="entry name" value="Small_multidrug_res"/>
</dbReference>
<dbReference type="SUPFAM" id="SSF103481">
    <property type="entry name" value="Multidrug resistance efflux transporter EmrE"/>
    <property type="match status" value="1"/>
</dbReference>
<keyword evidence="6 7" id="KW-0472">Membrane</keyword>
<sequence>MKCLGYFILTRMAKASVSAQDSPSLDVDVIQLYVTPFVSSSTGSSYAFHAPRHFPADRDALRPMTVPLSNVIQCPRGGDSIDRSDRSEAKSENLVDNLKETSQLLETVTAFISTNHLSKLAEYIGKTAFRSYFVLLMAITIEIFATAMLKIGSDTNSTSKVIISMAMYLTSFLSFGATLKQIDVGVAYAIWSAMGTAIVTTFGVAFFGELCDAKKVVSIILIIIGVVGLNLEGGH</sequence>
<keyword evidence="2" id="KW-0813">Transport</keyword>
<keyword evidence="4 7" id="KW-0812">Transmembrane</keyword>
<feature type="transmembrane region" description="Helical" evidence="7">
    <location>
        <begin position="186"/>
        <end position="207"/>
    </location>
</feature>
<protein>
    <submittedName>
        <fullName evidence="8">Uncharacterized protein</fullName>
    </submittedName>
</protein>
<dbReference type="InterPro" id="IPR000390">
    <property type="entry name" value="Small_drug/metabolite_transptr"/>
</dbReference>
<evidence type="ECO:0000256" key="6">
    <source>
        <dbReference type="ARBA" id="ARBA00023136"/>
    </source>
</evidence>
<evidence type="ECO:0000313" key="8">
    <source>
        <dbReference type="EMBL" id="CAD8882778.1"/>
    </source>
</evidence>
<evidence type="ECO:0000256" key="3">
    <source>
        <dbReference type="ARBA" id="ARBA00022475"/>
    </source>
</evidence>
<evidence type="ECO:0000256" key="5">
    <source>
        <dbReference type="ARBA" id="ARBA00022989"/>
    </source>
</evidence>
<organism evidence="8">
    <name type="scientific">Corethron hystrix</name>
    <dbReference type="NCBI Taxonomy" id="216773"/>
    <lineage>
        <taxon>Eukaryota</taxon>
        <taxon>Sar</taxon>
        <taxon>Stramenopiles</taxon>
        <taxon>Ochrophyta</taxon>
        <taxon>Bacillariophyta</taxon>
        <taxon>Coscinodiscophyceae</taxon>
        <taxon>Corethrophycidae</taxon>
        <taxon>Corethrales</taxon>
        <taxon>Corethraceae</taxon>
        <taxon>Corethron</taxon>
    </lineage>
</organism>
<evidence type="ECO:0000256" key="2">
    <source>
        <dbReference type="ARBA" id="ARBA00022448"/>
    </source>
</evidence>
<evidence type="ECO:0000256" key="4">
    <source>
        <dbReference type="ARBA" id="ARBA00022692"/>
    </source>
</evidence>
<dbReference type="GO" id="GO:0022857">
    <property type="term" value="F:transmembrane transporter activity"/>
    <property type="evidence" value="ECO:0007669"/>
    <property type="project" value="InterPro"/>
</dbReference>
<dbReference type="PANTHER" id="PTHR30561">
    <property type="entry name" value="SMR FAMILY PROTON-DEPENDENT DRUG EFFLUX TRANSPORTER SUGE"/>
    <property type="match status" value="1"/>
</dbReference>
<evidence type="ECO:0000256" key="1">
    <source>
        <dbReference type="ARBA" id="ARBA00004651"/>
    </source>
</evidence>
<dbReference type="AlphaFoldDB" id="A0A7S1BEM7"/>
<evidence type="ECO:0000256" key="7">
    <source>
        <dbReference type="SAM" id="Phobius"/>
    </source>
</evidence>
<feature type="transmembrane region" description="Helical" evidence="7">
    <location>
        <begin position="161"/>
        <end position="179"/>
    </location>
</feature>
<dbReference type="Pfam" id="PF00893">
    <property type="entry name" value="Multi_Drug_Res"/>
    <property type="match status" value="1"/>
</dbReference>
<feature type="transmembrane region" description="Helical" evidence="7">
    <location>
        <begin position="129"/>
        <end position="149"/>
    </location>
</feature>
<dbReference type="GO" id="GO:0005886">
    <property type="term" value="C:plasma membrane"/>
    <property type="evidence" value="ECO:0007669"/>
    <property type="project" value="UniProtKB-SubCell"/>
</dbReference>
<accession>A0A7S1BEM7</accession>
<name>A0A7S1BEM7_9STRA</name>
<feature type="transmembrane region" description="Helical" evidence="7">
    <location>
        <begin position="213"/>
        <end position="231"/>
    </location>
</feature>